<evidence type="ECO:0000256" key="11">
    <source>
        <dbReference type="ARBA" id="ARBA00023136"/>
    </source>
</evidence>
<dbReference type="RefSeq" id="WP_183565027.1">
    <property type="nucleotide sequence ID" value="NZ_JACHOP010000002.1"/>
</dbReference>
<keyword evidence="12" id="KW-0170">Cobalt</keyword>
<keyword evidence="11 13" id="KW-0472">Membrane</keyword>
<keyword evidence="9" id="KW-0406">Ion transport</keyword>
<dbReference type="AlphaFoldDB" id="A0A840ZFS8"/>
<comment type="function">
    <text evidence="1">Efflux system for nickel and cobalt.</text>
</comment>
<dbReference type="Proteomes" id="UP000583454">
    <property type="component" value="Unassembled WGS sequence"/>
</dbReference>
<comment type="subcellular location">
    <subcellularLocation>
        <location evidence="2 13">Cell membrane</location>
        <topology evidence="2 13">Multi-pass membrane protein</topology>
    </subcellularLocation>
</comment>
<evidence type="ECO:0000256" key="9">
    <source>
        <dbReference type="ARBA" id="ARBA00023065"/>
    </source>
</evidence>
<evidence type="ECO:0000313" key="14">
    <source>
        <dbReference type="EMBL" id="MBB5756035.1"/>
    </source>
</evidence>
<keyword evidence="7 13" id="KW-0812">Transmembrane</keyword>
<comment type="similarity">
    <text evidence="13">Belongs to the NiCoT transporter (TC 2.A.52) family.</text>
</comment>
<keyword evidence="15" id="KW-1185">Reference proteome</keyword>
<keyword evidence="8 13" id="KW-1133">Transmembrane helix</keyword>
<dbReference type="InterPro" id="IPR011541">
    <property type="entry name" value="Ni/Co_transpt_high_affinity"/>
</dbReference>
<keyword evidence="4 13" id="KW-0813">Transport</keyword>
<dbReference type="GO" id="GO:0005886">
    <property type="term" value="C:plasma membrane"/>
    <property type="evidence" value="ECO:0007669"/>
    <property type="project" value="UniProtKB-SubCell"/>
</dbReference>
<evidence type="ECO:0000256" key="8">
    <source>
        <dbReference type="ARBA" id="ARBA00022989"/>
    </source>
</evidence>
<dbReference type="GO" id="GO:0046583">
    <property type="term" value="F:monoatomic cation efflux transmembrane transporter activity"/>
    <property type="evidence" value="ECO:0007669"/>
    <property type="project" value="TreeGrafter"/>
</dbReference>
<dbReference type="Pfam" id="PF03824">
    <property type="entry name" value="NicO"/>
    <property type="match status" value="2"/>
</dbReference>
<dbReference type="GO" id="GO:0006824">
    <property type="term" value="P:cobalt ion transport"/>
    <property type="evidence" value="ECO:0007669"/>
    <property type="project" value="UniProtKB-KW"/>
</dbReference>
<feature type="transmembrane region" description="Helical" evidence="13">
    <location>
        <begin position="306"/>
        <end position="333"/>
    </location>
</feature>
<evidence type="ECO:0000256" key="4">
    <source>
        <dbReference type="ARBA" id="ARBA00022448"/>
    </source>
</evidence>
<evidence type="ECO:0000256" key="1">
    <source>
        <dbReference type="ARBA" id="ARBA00002510"/>
    </source>
</evidence>
<feature type="transmembrane region" description="Helical" evidence="13">
    <location>
        <begin position="21"/>
        <end position="42"/>
    </location>
</feature>
<feature type="transmembrane region" description="Helical" evidence="13">
    <location>
        <begin position="261"/>
        <end position="294"/>
    </location>
</feature>
<dbReference type="GO" id="GO:0015099">
    <property type="term" value="F:nickel cation transmembrane transporter activity"/>
    <property type="evidence" value="ECO:0007669"/>
    <property type="project" value="UniProtKB-UniRule"/>
</dbReference>
<dbReference type="InterPro" id="IPR051224">
    <property type="entry name" value="NiCoT_RcnA"/>
</dbReference>
<name>A0A840ZFS8_9HYPH</name>
<sequence>MSLTAALAPKARAASRLPLRLALAAGAVLAAAGLLAALAWIVGPVAAPPPRSPFGIGFREAAPAATGLGGWLLAVQSNFSRNLQGAVTALKAGGGWWPLVAMGFAYGVFHAAGPGHGKAVIAGYIVAGERSLRRGFSLSAAAALLQACVAIAIVCVGALILKATAGGMTRAGTLIETVSFALVALLGAAVTWRQAGRLAALATDTPAAACAPGCGHTHLTDAAALDRLGHWRERAGVVLAAGSRPCAGAVLILVFAASQGLLWAGIAATLAMALGTALTTGVLASLAVFAKALALRLAGGRGQAGALAVGGLELLAAAFVLVLGLALVAGIAASVGG</sequence>
<dbReference type="PANTHER" id="PTHR40659">
    <property type="entry name" value="NICKEL/COBALT EFFLUX SYSTEM RCNA"/>
    <property type="match status" value="1"/>
</dbReference>
<proteinExistence type="inferred from homology"/>
<dbReference type="PANTHER" id="PTHR40659:SF1">
    <property type="entry name" value="NICKEL_COBALT EFFLUX SYSTEM RCNA"/>
    <property type="match status" value="1"/>
</dbReference>
<evidence type="ECO:0000256" key="12">
    <source>
        <dbReference type="ARBA" id="ARBA00023285"/>
    </source>
</evidence>
<accession>A0A840ZFS8</accession>
<feature type="transmembrane region" description="Helical" evidence="13">
    <location>
        <begin position="138"/>
        <end position="161"/>
    </location>
</feature>
<evidence type="ECO:0000256" key="10">
    <source>
        <dbReference type="ARBA" id="ARBA00023112"/>
    </source>
</evidence>
<gene>
    <name evidence="14" type="ORF">HNR00_000731</name>
</gene>
<organism evidence="14 15">
    <name type="scientific">Methylorubrum rhodinum</name>
    <dbReference type="NCBI Taxonomy" id="29428"/>
    <lineage>
        <taxon>Bacteria</taxon>
        <taxon>Pseudomonadati</taxon>
        <taxon>Pseudomonadota</taxon>
        <taxon>Alphaproteobacteria</taxon>
        <taxon>Hyphomicrobiales</taxon>
        <taxon>Methylobacteriaceae</taxon>
        <taxon>Methylorubrum</taxon>
    </lineage>
</organism>
<keyword evidence="3" id="KW-0171">Cobalt transport</keyword>
<evidence type="ECO:0000313" key="15">
    <source>
        <dbReference type="Proteomes" id="UP000583454"/>
    </source>
</evidence>
<keyword evidence="10" id="KW-0921">Nickel transport</keyword>
<feature type="transmembrane region" description="Helical" evidence="13">
    <location>
        <begin position="104"/>
        <end position="126"/>
    </location>
</feature>
<keyword evidence="5" id="KW-1003">Cell membrane</keyword>
<reference evidence="14 15" key="1">
    <citation type="submission" date="2020-08" db="EMBL/GenBank/DDBJ databases">
        <title>Genomic Encyclopedia of Type Strains, Phase IV (KMG-IV): sequencing the most valuable type-strain genomes for metagenomic binning, comparative biology and taxonomic classification.</title>
        <authorList>
            <person name="Goeker M."/>
        </authorList>
    </citation>
    <scope>NUCLEOTIDE SEQUENCE [LARGE SCALE GENOMIC DNA]</scope>
    <source>
        <strain evidence="14 15">DSM 2163</strain>
    </source>
</reference>
<evidence type="ECO:0000256" key="13">
    <source>
        <dbReference type="RuleBase" id="RU362101"/>
    </source>
</evidence>
<evidence type="ECO:0000256" key="3">
    <source>
        <dbReference type="ARBA" id="ARBA00022426"/>
    </source>
</evidence>
<evidence type="ECO:0000256" key="2">
    <source>
        <dbReference type="ARBA" id="ARBA00004651"/>
    </source>
</evidence>
<dbReference type="EMBL" id="JACHOP010000002">
    <property type="protein sequence ID" value="MBB5756035.1"/>
    <property type="molecule type" value="Genomic_DNA"/>
</dbReference>
<feature type="transmembrane region" description="Helical" evidence="13">
    <location>
        <begin position="235"/>
        <end position="255"/>
    </location>
</feature>
<evidence type="ECO:0000256" key="5">
    <source>
        <dbReference type="ARBA" id="ARBA00022475"/>
    </source>
</evidence>
<feature type="transmembrane region" description="Helical" evidence="13">
    <location>
        <begin position="173"/>
        <end position="192"/>
    </location>
</feature>
<protein>
    <recommendedName>
        <fullName evidence="13">Nickel/cobalt efflux system</fullName>
    </recommendedName>
</protein>
<evidence type="ECO:0000256" key="6">
    <source>
        <dbReference type="ARBA" id="ARBA00022596"/>
    </source>
</evidence>
<dbReference type="GO" id="GO:0010045">
    <property type="term" value="P:response to nickel cation"/>
    <property type="evidence" value="ECO:0007669"/>
    <property type="project" value="TreeGrafter"/>
</dbReference>
<comment type="caution">
    <text evidence="14">The sequence shown here is derived from an EMBL/GenBank/DDBJ whole genome shotgun (WGS) entry which is preliminary data.</text>
</comment>
<evidence type="ECO:0000256" key="7">
    <source>
        <dbReference type="ARBA" id="ARBA00022692"/>
    </source>
</evidence>
<dbReference type="GO" id="GO:0032025">
    <property type="term" value="P:response to cobalt ion"/>
    <property type="evidence" value="ECO:0007669"/>
    <property type="project" value="TreeGrafter"/>
</dbReference>
<keyword evidence="6" id="KW-0533">Nickel</keyword>